<dbReference type="Pfam" id="PF00254">
    <property type="entry name" value="FKBP_C"/>
    <property type="match status" value="1"/>
</dbReference>
<evidence type="ECO:0000256" key="5">
    <source>
        <dbReference type="PROSITE-ProRule" id="PRU00277"/>
    </source>
</evidence>
<reference evidence="9 10" key="1">
    <citation type="submission" date="2018-08" db="EMBL/GenBank/DDBJ databases">
        <title>Lysobacter sp. zong2l5, whole genome shotgun sequence.</title>
        <authorList>
            <person name="Zhang X."/>
            <person name="Feng G."/>
            <person name="Zhu H."/>
        </authorList>
    </citation>
    <scope>NUCLEOTIDE SEQUENCE [LARGE SCALE GENOMIC DNA]</scope>
    <source>
        <strain evidence="10">zong2l5</strain>
    </source>
</reference>
<feature type="chain" id="PRO_5016961219" description="Peptidyl-prolyl cis-trans isomerase" evidence="7">
    <location>
        <begin position="23"/>
        <end position="158"/>
    </location>
</feature>
<accession>A0A371K2T3</accession>
<keyword evidence="3 5" id="KW-0697">Rotamase</keyword>
<organism evidence="9 10">
    <name type="scientific">Lysobacter silvisoli</name>
    <dbReference type="NCBI Taxonomy" id="2293254"/>
    <lineage>
        <taxon>Bacteria</taxon>
        <taxon>Pseudomonadati</taxon>
        <taxon>Pseudomonadota</taxon>
        <taxon>Gammaproteobacteria</taxon>
        <taxon>Lysobacterales</taxon>
        <taxon>Lysobacteraceae</taxon>
        <taxon>Lysobacter</taxon>
    </lineage>
</organism>
<dbReference type="PROSITE" id="PS51257">
    <property type="entry name" value="PROKAR_LIPOPROTEIN"/>
    <property type="match status" value="1"/>
</dbReference>
<evidence type="ECO:0000256" key="2">
    <source>
        <dbReference type="ARBA" id="ARBA00006577"/>
    </source>
</evidence>
<dbReference type="PANTHER" id="PTHR43811:SF23">
    <property type="entry name" value="FKBP-TYPE 22 KDA PEPTIDYL-PROLYL CIS-TRANS ISOMERASE"/>
    <property type="match status" value="1"/>
</dbReference>
<dbReference type="AlphaFoldDB" id="A0A371K2T3"/>
<dbReference type="EC" id="5.2.1.8" evidence="6"/>
<keyword evidence="7" id="KW-0732">Signal</keyword>
<dbReference type="EMBL" id="QTSU01000001">
    <property type="protein sequence ID" value="RDZ28239.1"/>
    <property type="molecule type" value="Genomic_DNA"/>
</dbReference>
<dbReference type="OrthoDB" id="9814548at2"/>
<feature type="domain" description="PPIase FKBP-type" evidence="8">
    <location>
        <begin position="55"/>
        <end position="151"/>
    </location>
</feature>
<evidence type="ECO:0000256" key="1">
    <source>
        <dbReference type="ARBA" id="ARBA00000971"/>
    </source>
</evidence>
<dbReference type="SUPFAM" id="SSF54534">
    <property type="entry name" value="FKBP-like"/>
    <property type="match status" value="1"/>
</dbReference>
<dbReference type="GO" id="GO:0003755">
    <property type="term" value="F:peptidyl-prolyl cis-trans isomerase activity"/>
    <property type="evidence" value="ECO:0007669"/>
    <property type="project" value="UniProtKB-UniRule"/>
</dbReference>
<dbReference type="FunFam" id="3.10.50.40:FF:000006">
    <property type="entry name" value="Peptidyl-prolyl cis-trans isomerase"/>
    <property type="match status" value="1"/>
</dbReference>
<gene>
    <name evidence="9" type="ORF">DX914_03590</name>
</gene>
<dbReference type="InterPro" id="IPR001179">
    <property type="entry name" value="PPIase_FKBP_dom"/>
</dbReference>
<feature type="signal peptide" evidence="7">
    <location>
        <begin position="1"/>
        <end position="22"/>
    </location>
</feature>
<sequence length="158" mass="16964">MRRHLALPTALMLGLLALSACKRPQAEEAPAYGGRIARFEWVDERVGTGPAARAGQDVSVHYTGWLYDEKAADKRGRKFDSSVDRGRPFSFLLGAGRVVRGWDEGVAGMQVGGKRVLMVPPEFGYGAEGAGGGVIPPDASMVFEVELLGVREHVPGSR</sequence>
<dbReference type="Proteomes" id="UP000264492">
    <property type="component" value="Unassembled WGS sequence"/>
</dbReference>
<dbReference type="Gene3D" id="3.10.50.40">
    <property type="match status" value="1"/>
</dbReference>
<evidence type="ECO:0000259" key="8">
    <source>
        <dbReference type="PROSITE" id="PS50059"/>
    </source>
</evidence>
<protein>
    <recommendedName>
        <fullName evidence="6">Peptidyl-prolyl cis-trans isomerase</fullName>
        <ecNumber evidence="6">5.2.1.8</ecNumber>
    </recommendedName>
</protein>
<evidence type="ECO:0000256" key="3">
    <source>
        <dbReference type="ARBA" id="ARBA00023110"/>
    </source>
</evidence>
<evidence type="ECO:0000313" key="10">
    <source>
        <dbReference type="Proteomes" id="UP000264492"/>
    </source>
</evidence>
<dbReference type="PANTHER" id="PTHR43811">
    <property type="entry name" value="FKBP-TYPE PEPTIDYL-PROLYL CIS-TRANS ISOMERASE FKPA"/>
    <property type="match status" value="1"/>
</dbReference>
<evidence type="ECO:0000256" key="6">
    <source>
        <dbReference type="RuleBase" id="RU003915"/>
    </source>
</evidence>
<name>A0A371K2T3_9GAMM</name>
<dbReference type="InterPro" id="IPR046357">
    <property type="entry name" value="PPIase_dom_sf"/>
</dbReference>
<proteinExistence type="inferred from homology"/>
<comment type="similarity">
    <text evidence="2 6">Belongs to the FKBP-type PPIase family.</text>
</comment>
<evidence type="ECO:0000256" key="7">
    <source>
        <dbReference type="SAM" id="SignalP"/>
    </source>
</evidence>
<keyword evidence="4 5" id="KW-0413">Isomerase</keyword>
<evidence type="ECO:0000313" key="9">
    <source>
        <dbReference type="EMBL" id="RDZ28239.1"/>
    </source>
</evidence>
<comment type="catalytic activity">
    <reaction evidence="1 5 6">
        <text>[protein]-peptidylproline (omega=180) = [protein]-peptidylproline (omega=0)</text>
        <dbReference type="Rhea" id="RHEA:16237"/>
        <dbReference type="Rhea" id="RHEA-COMP:10747"/>
        <dbReference type="Rhea" id="RHEA-COMP:10748"/>
        <dbReference type="ChEBI" id="CHEBI:83833"/>
        <dbReference type="ChEBI" id="CHEBI:83834"/>
        <dbReference type="EC" id="5.2.1.8"/>
    </reaction>
</comment>
<comment type="caution">
    <text evidence="9">The sequence shown here is derived from an EMBL/GenBank/DDBJ whole genome shotgun (WGS) entry which is preliminary data.</text>
</comment>
<dbReference type="PROSITE" id="PS50059">
    <property type="entry name" value="FKBP_PPIASE"/>
    <property type="match status" value="1"/>
</dbReference>
<keyword evidence="10" id="KW-1185">Reference proteome</keyword>
<evidence type="ECO:0000256" key="4">
    <source>
        <dbReference type="ARBA" id="ARBA00023235"/>
    </source>
</evidence>